<gene>
    <name evidence="1" type="ORF">ACFOEO_06150</name>
</gene>
<sequence length="84" mass="9636">MFNFVNIISQSLTKRVMSLSNEVVSNTQKIANNTGKSTYTIIISVSEEIKTEVKNPLEKDREKIRMDNIKIGRDMRKAIARYGE</sequence>
<name>A0ABV7N7G1_9STAP</name>
<dbReference type="RefSeq" id="WP_380653177.1">
    <property type="nucleotide sequence ID" value="NZ_JBHRVQ010000001.1"/>
</dbReference>
<dbReference type="Proteomes" id="UP001595637">
    <property type="component" value="Unassembled WGS sequence"/>
</dbReference>
<protein>
    <submittedName>
        <fullName evidence="1">Uncharacterized protein</fullName>
    </submittedName>
</protein>
<evidence type="ECO:0000313" key="1">
    <source>
        <dbReference type="EMBL" id="MFC3388147.1"/>
    </source>
</evidence>
<dbReference type="EMBL" id="JBHRVQ010000001">
    <property type="protein sequence ID" value="MFC3388147.1"/>
    <property type="molecule type" value="Genomic_DNA"/>
</dbReference>
<comment type="caution">
    <text evidence="1">The sequence shown here is derived from an EMBL/GenBank/DDBJ whole genome shotgun (WGS) entry which is preliminary data.</text>
</comment>
<organism evidence="1 2">
    <name type="scientific">Salinicoccus sesuvii</name>
    <dbReference type="NCBI Taxonomy" id="868281"/>
    <lineage>
        <taxon>Bacteria</taxon>
        <taxon>Bacillati</taxon>
        <taxon>Bacillota</taxon>
        <taxon>Bacilli</taxon>
        <taxon>Bacillales</taxon>
        <taxon>Staphylococcaceae</taxon>
        <taxon>Salinicoccus</taxon>
    </lineage>
</organism>
<proteinExistence type="predicted"/>
<evidence type="ECO:0000313" key="2">
    <source>
        <dbReference type="Proteomes" id="UP001595637"/>
    </source>
</evidence>
<keyword evidence="2" id="KW-1185">Reference proteome</keyword>
<reference evidence="2" key="1">
    <citation type="journal article" date="2019" name="Int. J. Syst. Evol. Microbiol.">
        <title>The Global Catalogue of Microorganisms (GCM) 10K type strain sequencing project: providing services to taxonomists for standard genome sequencing and annotation.</title>
        <authorList>
            <consortium name="The Broad Institute Genomics Platform"/>
            <consortium name="The Broad Institute Genome Sequencing Center for Infectious Disease"/>
            <person name="Wu L."/>
            <person name="Ma J."/>
        </authorList>
    </citation>
    <scope>NUCLEOTIDE SEQUENCE [LARGE SCALE GENOMIC DNA]</scope>
    <source>
        <strain evidence="2">CCM 7756</strain>
    </source>
</reference>
<accession>A0ABV7N7G1</accession>